<accession>A0A427Y8R8</accession>
<dbReference type="InterPro" id="IPR029058">
    <property type="entry name" value="AB_hydrolase_fold"/>
</dbReference>
<dbReference type="STRING" id="1890683.A0A427Y8R8"/>
<dbReference type="InterPro" id="IPR050300">
    <property type="entry name" value="GDXG_lipolytic_enzyme"/>
</dbReference>
<dbReference type="PANTHER" id="PTHR48081">
    <property type="entry name" value="AB HYDROLASE SUPERFAMILY PROTEIN C4A8.06C"/>
    <property type="match status" value="1"/>
</dbReference>
<dbReference type="GO" id="GO:0016787">
    <property type="term" value="F:hydrolase activity"/>
    <property type="evidence" value="ECO:0007669"/>
    <property type="project" value="UniProtKB-KW"/>
</dbReference>
<protein>
    <recommendedName>
        <fullName evidence="2">Alpha/beta hydrolase fold-3 domain-containing protein</fullName>
    </recommendedName>
</protein>
<dbReference type="Pfam" id="PF07859">
    <property type="entry name" value="Abhydrolase_3"/>
    <property type="match status" value="1"/>
</dbReference>
<dbReference type="InterPro" id="IPR013094">
    <property type="entry name" value="AB_hydrolase_3"/>
</dbReference>
<dbReference type="Gene3D" id="3.40.50.1820">
    <property type="entry name" value="alpha/beta hydrolase"/>
    <property type="match status" value="1"/>
</dbReference>
<evidence type="ECO:0000313" key="4">
    <source>
        <dbReference type="Proteomes" id="UP000279259"/>
    </source>
</evidence>
<keyword evidence="1" id="KW-0378">Hydrolase</keyword>
<proteinExistence type="predicted"/>
<dbReference type="EMBL" id="RSCD01000017">
    <property type="protein sequence ID" value="RSH87463.1"/>
    <property type="molecule type" value="Genomic_DNA"/>
</dbReference>
<keyword evidence="4" id="KW-1185">Reference proteome</keyword>
<gene>
    <name evidence="3" type="ORF">EHS25_003373</name>
</gene>
<comment type="caution">
    <text evidence="3">The sequence shown here is derived from an EMBL/GenBank/DDBJ whole genome shotgun (WGS) entry which is preliminary data.</text>
</comment>
<dbReference type="Proteomes" id="UP000279259">
    <property type="component" value="Unassembled WGS sequence"/>
</dbReference>
<dbReference type="SUPFAM" id="SSF53474">
    <property type="entry name" value="alpha/beta-Hydrolases"/>
    <property type="match status" value="1"/>
</dbReference>
<evidence type="ECO:0000313" key="3">
    <source>
        <dbReference type="EMBL" id="RSH87463.1"/>
    </source>
</evidence>
<reference evidence="3 4" key="1">
    <citation type="submission" date="2018-11" db="EMBL/GenBank/DDBJ databases">
        <title>Genome sequence of Saitozyma podzolica DSM 27192.</title>
        <authorList>
            <person name="Aliyu H."/>
            <person name="Gorte O."/>
            <person name="Ochsenreither K."/>
        </authorList>
    </citation>
    <scope>NUCLEOTIDE SEQUENCE [LARGE SCALE GENOMIC DNA]</scope>
    <source>
        <strain evidence="3 4">DSM 27192</strain>
    </source>
</reference>
<evidence type="ECO:0000256" key="1">
    <source>
        <dbReference type="ARBA" id="ARBA00022801"/>
    </source>
</evidence>
<name>A0A427Y8R8_9TREE</name>
<organism evidence="3 4">
    <name type="scientific">Saitozyma podzolica</name>
    <dbReference type="NCBI Taxonomy" id="1890683"/>
    <lineage>
        <taxon>Eukaryota</taxon>
        <taxon>Fungi</taxon>
        <taxon>Dikarya</taxon>
        <taxon>Basidiomycota</taxon>
        <taxon>Agaricomycotina</taxon>
        <taxon>Tremellomycetes</taxon>
        <taxon>Tremellales</taxon>
        <taxon>Trimorphomycetaceae</taxon>
        <taxon>Saitozyma</taxon>
    </lineage>
</organism>
<evidence type="ECO:0000259" key="2">
    <source>
        <dbReference type="Pfam" id="PF07859"/>
    </source>
</evidence>
<sequence length="327" mass="36001">MPVSREGHQYDRILFKSRDDCSSGGCHADVFLPADASKPAPIGEHETASRLRYLLERGFAVVSLEYRLAPHVRFAEQREDMLDGYRWVLNSLPDLYLGRLDSSRFFVFGGSAGGSATLFVVCVHSAGRVDGAHHLQAIDALKAGLPPARALYSVYPMVDLDKKEGGYPHTPYEVALSTLSAAQRAKVDELLKEPVSTGYDIGVEDRTIPSGRRIWVELVTRQSALNGYMTGEHLPPFSSTHCITKLVGPGLPPTVLVLAEADQILDPSQTRELFERLLESGVEAKLIVAKGMPHGALERPRSTWPEGAEWWDEVAVPALEWAIARCE</sequence>
<feature type="domain" description="Alpha/beta hydrolase fold-3" evidence="2">
    <location>
        <begin position="58"/>
        <end position="164"/>
    </location>
</feature>
<dbReference type="OrthoDB" id="408631at2759"/>
<dbReference type="AlphaFoldDB" id="A0A427Y8R8"/>